<protein>
    <submittedName>
        <fullName evidence="2">Uncharacterized protein</fullName>
    </submittedName>
</protein>
<name>A0A2D3VKQ2_9PEZI</name>
<feature type="compositionally biased region" description="Polar residues" evidence="1">
    <location>
        <begin position="262"/>
        <end position="271"/>
    </location>
</feature>
<sequence length="304" mass="33776">MAAPRTTAAVARESVSVTTREVYDNMRLDFQLLERRQAAIREMEDSLSERTYDLITAEQAVLRREEAVARREQALESEPEEFRTPVTSSRRSTLSDSERYIEIWHTPTTGEYTPSPTFSDSPGPTRGPKIKLERREATEMETQAREQALADAQNEHNARRNVANSGAVFRPAPPFTRSPNSYSSVKISSGSPSLKVINRGSGTSRERSREASSRQRADDRSPNSYPIFLDQPLGSIIGHADTPPRPARSPRPRFAYVEDENSVPTPTQDSFNIVERGRSMSQSGASASAGSIYGDASAQWDHEG</sequence>
<reference evidence="2 3" key="1">
    <citation type="submission" date="2016-03" db="EMBL/GenBank/DDBJ databases">
        <authorList>
            <person name="Ploux O."/>
        </authorList>
    </citation>
    <scope>NUCLEOTIDE SEQUENCE [LARGE SCALE GENOMIC DNA]</scope>
    <source>
        <strain evidence="2 3">URUG2</strain>
    </source>
</reference>
<feature type="region of interest" description="Disordered" evidence="1">
    <location>
        <begin position="107"/>
        <end position="304"/>
    </location>
</feature>
<dbReference type="RefSeq" id="XP_023629708.1">
    <property type="nucleotide sequence ID" value="XM_023773940.1"/>
</dbReference>
<feature type="compositionally biased region" description="Basic and acidic residues" evidence="1">
    <location>
        <begin position="130"/>
        <end position="144"/>
    </location>
</feature>
<feature type="compositionally biased region" description="Polar residues" evidence="1">
    <location>
        <begin position="177"/>
        <end position="192"/>
    </location>
</feature>
<feature type="compositionally biased region" description="Polar residues" evidence="1">
    <location>
        <begin position="107"/>
        <end position="122"/>
    </location>
</feature>
<gene>
    <name evidence="2" type="ORF">RCC_08692</name>
</gene>
<proteinExistence type="predicted"/>
<dbReference type="EMBL" id="FJUY01000015">
    <property type="protein sequence ID" value="CZT22984.1"/>
    <property type="molecule type" value="Genomic_DNA"/>
</dbReference>
<feature type="region of interest" description="Disordered" evidence="1">
    <location>
        <begin position="72"/>
        <end position="94"/>
    </location>
</feature>
<evidence type="ECO:0000313" key="3">
    <source>
        <dbReference type="Proteomes" id="UP000225277"/>
    </source>
</evidence>
<feature type="compositionally biased region" description="Polar residues" evidence="1">
    <location>
        <begin position="85"/>
        <end position="94"/>
    </location>
</feature>
<feature type="compositionally biased region" description="Basic and acidic residues" evidence="1">
    <location>
        <begin position="204"/>
        <end position="221"/>
    </location>
</feature>
<evidence type="ECO:0000256" key="1">
    <source>
        <dbReference type="SAM" id="MobiDB-lite"/>
    </source>
</evidence>
<feature type="compositionally biased region" description="Low complexity" evidence="1">
    <location>
        <begin position="279"/>
        <end position="298"/>
    </location>
</feature>
<accession>A0A2D3VKQ2</accession>
<evidence type="ECO:0000313" key="2">
    <source>
        <dbReference type="EMBL" id="CZT22984.1"/>
    </source>
</evidence>
<organism evidence="2 3">
    <name type="scientific">Ramularia collo-cygni</name>
    <dbReference type="NCBI Taxonomy" id="112498"/>
    <lineage>
        <taxon>Eukaryota</taxon>
        <taxon>Fungi</taxon>
        <taxon>Dikarya</taxon>
        <taxon>Ascomycota</taxon>
        <taxon>Pezizomycotina</taxon>
        <taxon>Dothideomycetes</taxon>
        <taxon>Dothideomycetidae</taxon>
        <taxon>Mycosphaerellales</taxon>
        <taxon>Mycosphaerellaceae</taxon>
        <taxon>Ramularia</taxon>
    </lineage>
</organism>
<keyword evidence="3" id="KW-1185">Reference proteome</keyword>
<dbReference type="Proteomes" id="UP000225277">
    <property type="component" value="Unassembled WGS sequence"/>
</dbReference>
<dbReference type="AlphaFoldDB" id="A0A2D3VKQ2"/>
<dbReference type="GeneID" id="35603776"/>